<dbReference type="InterPro" id="IPR016040">
    <property type="entry name" value="NAD(P)-bd_dom"/>
</dbReference>
<accession>A0A9P8C0G1</accession>
<dbReference type="InterPro" id="IPR036291">
    <property type="entry name" value="NAD(P)-bd_dom_sf"/>
</dbReference>
<feature type="domain" description="NAD(P)-binding" evidence="1">
    <location>
        <begin position="11"/>
        <end position="107"/>
    </location>
</feature>
<dbReference type="GO" id="GO:0004029">
    <property type="term" value="F:aldehyde dehydrogenase (NAD+) activity"/>
    <property type="evidence" value="ECO:0007669"/>
    <property type="project" value="TreeGrafter"/>
</dbReference>
<evidence type="ECO:0000313" key="3">
    <source>
        <dbReference type="Proteomes" id="UP000824998"/>
    </source>
</evidence>
<dbReference type="GO" id="GO:0005737">
    <property type="term" value="C:cytoplasm"/>
    <property type="evidence" value="ECO:0007669"/>
    <property type="project" value="TreeGrafter"/>
</dbReference>
<dbReference type="PANTHER" id="PTHR48079">
    <property type="entry name" value="PROTEIN YEEZ"/>
    <property type="match status" value="1"/>
</dbReference>
<evidence type="ECO:0000259" key="1">
    <source>
        <dbReference type="Pfam" id="PF13460"/>
    </source>
</evidence>
<dbReference type="Gene3D" id="3.40.50.720">
    <property type="entry name" value="NAD(P)-binding Rossmann-like Domain"/>
    <property type="match status" value="1"/>
</dbReference>
<keyword evidence="3" id="KW-1185">Reference proteome</keyword>
<dbReference type="SUPFAM" id="SSF51735">
    <property type="entry name" value="NAD(P)-binding Rossmann-fold domains"/>
    <property type="match status" value="1"/>
</dbReference>
<dbReference type="Proteomes" id="UP000824998">
    <property type="component" value="Unassembled WGS sequence"/>
</dbReference>
<dbReference type="PANTHER" id="PTHR48079:SF6">
    <property type="entry name" value="NAD(P)-BINDING DOMAIN-CONTAINING PROTEIN-RELATED"/>
    <property type="match status" value="1"/>
</dbReference>
<proteinExistence type="predicted"/>
<organism evidence="2 3">
    <name type="scientific">Amylocarpus encephaloides</name>
    <dbReference type="NCBI Taxonomy" id="45428"/>
    <lineage>
        <taxon>Eukaryota</taxon>
        <taxon>Fungi</taxon>
        <taxon>Dikarya</taxon>
        <taxon>Ascomycota</taxon>
        <taxon>Pezizomycotina</taxon>
        <taxon>Leotiomycetes</taxon>
        <taxon>Helotiales</taxon>
        <taxon>Helotiales incertae sedis</taxon>
        <taxon>Amylocarpus</taxon>
    </lineage>
</organism>
<comment type="caution">
    <text evidence="2">The sequence shown here is derived from an EMBL/GenBank/DDBJ whole genome shotgun (WGS) entry which is preliminary data.</text>
</comment>
<reference evidence="2" key="1">
    <citation type="journal article" date="2021" name="IMA Fungus">
        <title>Genomic characterization of three marine fungi, including Emericellopsis atlantica sp. nov. with signatures of a generalist lifestyle and marine biomass degradation.</title>
        <authorList>
            <person name="Hagestad O.C."/>
            <person name="Hou L."/>
            <person name="Andersen J.H."/>
            <person name="Hansen E.H."/>
            <person name="Altermark B."/>
            <person name="Li C."/>
            <person name="Kuhnert E."/>
            <person name="Cox R.J."/>
            <person name="Crous P.W."/>
            <person name="Spatafora J.W."/>
            <person name="Lail K."/>
            <person name="Amirebrahimi M."/>
            <person name="Lipzen A."/>
            <person name="Pangilinan J."/>
            <person name="Andreopoulos W."/>
            <person name="Hayes R.D."/>
            <person name="Ng V."/>
            <person name="Grigoriev I.V."/>
            <person name="Jackson S.A."/>
            <person name="Sutton T.D.S."/>
            <person name="Dobson A.D.W."/>
            <person name="Rama T."/>
        </authorList>
    </citation>
    <scope>NUCLEOTIDE SEQUENCE</scope>
    <source>
        <strain evidence="2">TRa018bII</strain>
    </source>
</reference>
<dbReference type="EMBL" id="MU251855">
    <property type="protein sequence ID" value="KAG9228825.1"/>
    <property type="molecule type" value="Genomic_DNA"/>
</dbReference>
<protein>
    <recommendedName>
        <fullName evidence="1">NAD(P)-binding domain-containing protein</fullName>
    </recommendedName>
</protein>
<name>A0A9P8C0G1_9HELO</name>
<evidence type="ECO:0000313" key="2">
    <source>
        <dbReference type="EMBL" id="KAG9228825.1"/>
    </source>
</evidence>
<gene>
    <name evidence="2" type="ORF">BJ875DRAFT_223042</name>
</gene>
<dbReference type="OrthoDB" id="2130169at2759"/>
<sequence length="341" mass="37368">MVEKGSVFLLGSGFIGLEILKELLAEGYNVTTIVRREDARARLEKMGSKTILGSLDDDHLIQDAAAAADIIIHTATADHKPSAMSILDGMAKSGKIGQIYIHTSGCSALTDTNDDGSYSEKIYEDDKPETVDSIADDAPHRLIDLAILKKYRTELGAKAKLSIVLPPIIYGVNNANLLSIQVPTMARFAIKHGYAGYAGKGKAVWGHVHVSDLARGYLTILHFMESASGEKVLENPYFFIENGHEHSWEECATEVGKALRLAGKMEDPTPKEIPSELYSYLFQEWSVAVIGRNARNRANRLRALGWEAREKSTFDSLVSDEIPILLAEKTDFQGYGKAVAS</sequence>
<dbReference type="Pfam" id="PF13460">
    <property type="entry name" value="NAD_binding_10"/>
    <property type="match status" value="1"/>
</dbReference>
<dbReference type="InterPro" id="IPR051783">
    <property type="entry name" value="NAD(P)-dependent_oxidoreduct"/>
</dbReference>
<dbReference type="AlphaFoldDB" id="A0A9P8C0G1"/>